<dbReference type="AlphaFoldDB" id="A0A2B4R0H2"/>
<proteinExistence type="predicted"/>
<organism evidence="1 2">
    <name type="scientific">Stylophora pistillata</name>
    <name type="common">Smooth cauliflower coral</name>
    <dbReference type="NCBI Taxonomy" id="50429"/>
    <lineage>
        <taxon>Eukaryota</taxon>
        <taxon>Metazoa</taxon>
        <taxon>Cnidaria</taxon>
        <taxon>Anthozoa</taxon>
        <taxon>Hexacorallia</taxon>
        <taxon>Scleractinia</taxon>
        <taxon>Astrocoeniina</taxon>
        <taxon>Pocilloporidae</taxon>
        <taxon>Stylophora</taxon>
    </lineage>
</organism>
<dbReference type="InterPro" id="IPR009706">
    <property type="entry name" value="DUF1287"/>
</dbReference>
<dbReference type="Proteomes" id="UP000225706">
    <property type="component" value="Unassembled WGS sequence"/>
</dbReference>
<evidence type="ECO:0000313" key="1">
    <source>
        <dbReference type="EMBL" id="PFX11191.1"/>
    </source>
</evidence>
<comment type="caution">
    <text evidence="1">The sequence shown here is derived from an EMBL/GenBank/DDBJ whole genome shotgun (WGS) entry which is preliminary data.</text>
</comment>
<name>A0A2B4R0H2_STYPI</name>
<accession>A0A2B4R0H2</accession>
<dbReference type="EMBL" id="LSMT01003292">
    <property type="protein sequence ID" value="PFX11191.1"/>
    <property type="molecule type" value="Genomic_DNA"/>
</dbReference>
<keyword evidence="2" id="KW-1185">Reference proteome</keyword>
<gene>
    <name evidence="1" type="ORF">AWC38_SpisGene25247</name>
</gene>
<protein>
    <submittedName>
        <fullName evidence="1">Uncharacterized protein</fullName>
    </submittedName>
</protein>
<dbReference type="Pfam" id="PF06940">
    <property type="entry name" value="DUF1287"/>
    <property type="match status" value="1"/>
</dbReference>
<reference evidence="2" key="1">
    <citation type="journal article" date="2017" name="bioRxiv">
        <title>Comparative analysis of the genomes of Stylophora pistillata and Acropora digitifera provides evidence for extensive differences between species of corals.</title>
        <authorList>
            <person name="Voolstra C.R."/>
            <person name="Li Y."/>
            <person name="Liew Y.J."/>
            <person name="Baumgarten S."/>
            <person name="Zoccola D."/>
            <person name="Flot J.-F."/>
            <person name="Tambutte S."/>
            <person name="Allemand D."/>
            <person name="Aranda M."/>
        </authorList>
    </citation>
    <scope>NUCLEOTIDE SEQUENCE [LARGE SCALE GENOMIC DNA]</scope>
</reference>
<sequence>MLFGVCTDVVIRTYRKALGIDLQQLVHEDMKENFDKYPSKRLWGLARTDTNIDHRRVPNLRVFFEHQGASLPISEKAENYKPGDLITWELNPTGRSTPHIGIVVNKRSQCGKRPLIVHNIGAGPQTEDVLFKTKLQATTAGAYKYPLRKATKIALQCGLEFLEENPSATAEFVCFRGGVLKVYQETLLTLLDEQAAPLRYPSVYTYQANIHGDIGLSNVSRGIVYPVSKSARKRTDCFLPEGYAYPSQDKERGKWLLRRHPKQRIGLYKTLVNGIASFEKDPIYRVLSENRINNVIYHTFGIAIDTLGIQGIKKLSLKIQRKDPEIADCLEDLCAYLIEEDVTKLATGAVNGIKSLLSSKRKQKVRNLPEITRTWKLALSGEEHGEGPYVYAQNHEGSIGFFDPRCGLVFPIFKEDRKKTDCFLPQAVSSYPREREIGLWLFKTHSEKVTRLYKALINSIHLPDNDPICRVLSENRTNNAIRCTLELMVRTLGSEGLRDLSMQLEKSQPNISQALEETSLFLEENL</sequence>
<evidence type="ECO:0000313" key="2">
    <source>
        <dbReference type="Proteomes" id="UP000225706"/>
    </source>
</evidence>